<gene>
    <name evidence="3" type="ORF">HPBE_LOCUS12941</name>
</gene>
<dbReference type="AlphaFoldDB" id="A0A183FWT5"/>
<proteinExistence type="predicted"/>
<evidence type="ECO:0000256" key="2">
    <source>
        <dbReference type="SAM" id="SignalP"/>
    </source>
</evidence>
<evidence type="ECO:0000313" key="5">
    <source>
        <dbReference type="WBParaSite" id="HPBE_0001294001-mRNA-1"/>
    </source>
</evidence>
<dbReference type="Proteomes" id="UP000050761">
    <property type="component" value="Unassembled WGS sequence"/>
</dbReference>
<reference evidence="3 4" key="1">
    <citation type="submission" date="2018-11" db="EMBL/GenBank/DDBJ databases">
        <authorList>
            <consortium name="Pathogen Informatics"/>
        </authorList>
    </citation>
    <scope>NUCLEOTIDE SEQUENCE [LARGE SCALE GENOMIC DNA]</scope>
</reference>
<feature type="compositionally biased region" description="Pro residues" evidence="1">
    <location>
        <begin position="197"/>
        <end position="212"/>
    </location>
</feature>
<evidence type="ECO:0000313" key="3">
    <source>
        <dbReference type="EMBL" id="VDO94237.1"/>
    </source>
</evidence>
<protein>
    <submittedName>
        <fullName evidence="5">Secreted protein</fullName>
    </submittedName>
</protein>
<accession>A0A183FWT5</accession>
<name>A0A183FWT5_HELPZ</name>
<sequence>MLPILALLSTVAAAAGTFWGPSYGTPSYGIPSYGSSYSYQPYGALVRSDTSYTDPAYLVHHSYAPSSYTSLNYSPTYISYPSYSLTSSSSSYSPSDPPYASGITWYPEPPVVLYRRRYNAPRYYLVRNRPSSYIDVYQPSSPLPRPGNDLPAVPAQLPSPPSSFSYRVRPDSGDDFPTVGGGGRQYQTINPVQKLGPLPPKRPPPDVLPPSPLSLTPFKDYNDE</sequence>
<keyword evidence="4" id="KW-1185">Reference proteome</keyword>
<accession>A0A3P8ABV5</accession>
<feature type="signal peptide" evidence="2">
    <location>
        <begin position="1"/>
        <end position="16"/>
    </location>
</feature>
<keyword evidence="2" id="KW-0732">Signal</keyword>
<dbReference type="WBParaSite" id="HPBE_0001294001-mRNA-1">
    <property type="protein sequence ID" value="HPBE_0001294001-mRNA-1"/>
    <property type="gene ID" value="HPBE_0001294001"/>
</dbReference>
<evidence type="ECO:0000256" key="1">
    <source>
        <dbReference type="SAM" id="MobiDB-lite"/>
    </source>
</evidence>
<feature type="chain" id="PRO_5044551711" evidence="2">
    <location>
        <begin position="17"/>
        <end position="224"/>
    </location>
</feature>
<reference evidence="5" key="2">
    <citation type="submission" date="2019-09" db="UniProtKB">
        <authorList>
            <consortium name="WormBaseParasite"/>
        </authorList>
    </citation>
    <scope>IDENTIFICATION</scope>
</reference>
<organism evidence="4 5">
    <name type="scientific">Heligmosomoides polygyrus</name>
    <name type="common">Parasitic roundworm</name>
    <dbReference type="NCBI Taxonomy" id="6339"/>
    <lineage>
        <taxon>Eukaryota</taxon>
        <taxon>Metazoa</taxon>
        <taxon>Ecdysozoa</taxon>
        <taxon>Nematoda</taxon>
        <taxon>Chromadorea</taxon>
        <taxon>Rhabditida</taxon>
        <taxon>Rhabditina</taxon>
        <taxon>Rhabditomorpha</taxon>
        <taxon>Strongyloidea</taxon>
        <taxon>Heligmosomidae</taxon>
        <taxon>Heligmosomoides</taxon>
    </lineage>
</organism>
<feature type="region of interest" description="Disordered" evidence="1">
    <location>
        <begin position="137"/>
        <end position="224"/>
    </location>
</feature>
<dbReference type="EMBL" id="UZAH01027701">
    <property type="protein sequence ID" value="VDO94237.1"/>
    <property type="molecule type" value="Genomic_DNA"/>
</dbReference>
<evidence type="ECO:0000313" key="4">
    <source>
        <dbReference type="Proteomes" id="UP000050761"/>
    </source>
</evidence>